<dbReference type="Proteomes" id="UP000199069">
    <property type="component" value="Unassembled WGS sequence"/>
</dbReference>
<dbReference type="AlphaFoldDB" id="A0A0K3CNS1"/>
<feature type="compositionally biased region" description="Pro residues" evidence="1">
    <location>
        <begin position="740"/>
        <end position="752"/>
    </location>
</feature>
<evidence type="ECO:0000313" key="2">
    <source>
        <dbReference type="EMBL" id="CTR10643.1"/>
    </source>
</evidence>
<sequence>MLILSILPLSGNGNNWFPFSGTLGLTDIIVKGKVVASYDERASGKPPDVSSVVVRLVRVETCAGKSAREVITEGTVWQAREGVEAEQLPLEDHRFCLTMPKETQGLSMMKIARGPTVAWHVEARAFLPAGKTVSAKSREMLLLRHSTISLDPSSSNSLHWSSSTDFDHVPPFDYSVRVLNRPLGGKSPLVAELELKPPRDGAVQLKHVDLRLQRRVTAVGTGKVLITDDVDLQETDDSIAVSRAVPHKASSTRSSSVPRQSLIQSPPSTTSLDTFYHHRLHRTPSPPTDLPRLTKANFPLLLSSASTMAQKGTLEWRIPHRGPYGWAIGESGTSALFRIDFALTGKITYKSGRVGEKTIQLRPYPVHVCCETPAPPLFSPLPSHLSPSRTATTLGGRRSSDFALSLSFDRSIPTGPAKPPLPSPSATTERRLSAAHLPLLAQTVSLPPPSRPSSGRRMSEQSEALDAPARTRLRREAPAPLPVQNATIPSPLSGSSTSRVSRSSTIDSLGPETPTTAEFLASTTAPTHLSPKLPSTSHSTHVVRHVGRSPRSSLRNRPRSSGSQRSSINDGARSTSNLSISSLASVTSYQSDQRSLTEYGGSATAGASPLLASADGMLGLTLGEATADPASSSSFAFFDGAAASSSPHSRPFRGAPSPPPSEPPSPVPHVAIADLSAFRDPFAESSYTKQIKGATESAVDTEMYISPRSASSLDSTSTRRPSFNSAAGAAAFVPASPHSLSPPPSLQPPPSPRLKQSNVILTISSDSGGSSRRSSVHGGSGGPTSSRKGSVGTLLTNLFSRRGSKAQ</sequence>
<feature type="region of interest" description="Disordered" evidence="1">
    <location>
        <begin position="734"/>
        <end position="807"/>
    </location>
</feature>
<feature type="compositionally biased region" description="Polar residues" evidence="1">
    <location>
        <begin position="526"/>
        <end position="540"/>
    </location>
</feature>
<feature type="region of interest" description="Disordered" evidence="1">
    <location>
        <begin position="409"/>
        <end position="514"/>
    </location>
</feature>
<protein>
    <submittedName>
        <fullName evidence="2 3">Proteophosphoglycan ppg4</fullName>
    </submittedName>
</protein>
<dbReference type="EMBL" id="CWKI01000014">
    <property type="protein sequence ID" value="CTR10643.1"/>
    <property type="molecule type" value="Genomic_DNA"/>
</dbReference>
<feature type="compositionally biased region" description="Polar residues" evidence="1">
    <location>
        <begin position="754"/>
        <end position="763"/>
    </location>
</feature>
<feature type="compositionally biased region" description="Polar residues" evidence="1">
    <location>
        <begin position="564"/>
        <end position="573"/>
    </location>
</feature>
<proteinExistence type="predicted"/>
<feature type="compositionally biased region" description="Polar residues" evidence="1">
    <location>
        <begin position="783"/>
        <end position="799"/>
    </location>
</feature>
<reference evidence="3 5" key="2">
    <citation type="journal article" date="2018" name="Elife">
        <title>Functional genomics of lipid metabolism in the oleaginous yeast Rhodosporidium toruloides.</title>
        <authorList>
            <person name="Coradetti S.T."/>
            <person name="Pinel D."/>
            <person name="Geiselman G."/>
            <person name="Ito M."/>
            <person name="Mondo S."/>
            <person name="Reilly M.C."/>
            <person name="Cheng Y.F."/>
            <person name="Bauer S."/>
            <person name="Grigoriev I."/>
            <person name="Gladden J.M."/>
            <person name="Simmons B.A."/>
            <person name="Brem R."/>
            <person name="Arkin A.P."/>
            <person name="Skerker J.M."/>
        </authorList>
    </citation>
    <scope>NUCLEOTIDE SEQUENCE [LARGE SCALE GENOMIC DNA]</scope>
    <source>
        <strain evidence="3 5">NBRC 0880</strain>
    </source>
</reference>
<dbReference type="OMA" id="WRIEAYV"/>
<dbReference type="OrthoDB" id="2526787at2759"/>
<reference evidence="2 4" key="1">
    <citation type="submission" date="2015-07" db="EMBL/GenBank/DDBJ databases">
        <authorList>
            <person name="Cajimat M.N.B."/>
            <person name="Milazzo M.L."/>
            <person name="Fulhorst C.F."/>
        </authorList>
    </citation>
    <scope>NUCLEOTIDE SEQUENCE [LARGE SCALE GENOMIC DNA]</scope>
    <source>
        <strain evidence="2">Single colony</strain>
    </source>
</reference>
<evidence type="ECO:0000256" key="1">
    <source>
        <dbReference type="SAM" id="MobiDB-lite"/>
    </source>
</evidence>
<evidence type="ECO:0000313" key="5">
    <source>
        <dbReference type="Proteomes" id="UP000239560"/>
    </source>
</evidence>
<accession>A0A0K3CNS1</accession>
<feature type="region of interest" description="Disordered" evidence="1">
    <location>
        <begin position="526"/>
        <end position="575"/>
    </location>
</feature>
<keyword evidence="4" id="KW-1185">Reference proteome</keyword>
<feature type="region of interest" description="Disordered" evidence="1">
    <location>
        <begin position="646"/>
        <end position="669"/>
    </location>
</feature>
<feature type="compositionally biased region" description="Basic residues" evidence="1">
    <location>
        <begin position="541"/>
        <end position="558"/>
    </location>
</feature>
<feature type="region of interest" description="Disordered" evidence="1">
    <location>
        <begin position="243"/>
        <end position="273"/>
    </location>
</feature>
<gene>
    <name evidence="2" type="primary">FGENESH: predicted gene_14.54</name>
    <name evidence="3" type="ORF">AAT19DRAFT_10816</name>
    <name evidence="2" type="ORF">BN2166_0065040</name>
</gene>
<name>A0A0K3CNS1_RHOTO</name>
<evidence type="ECO:0000313" key="4">
    <source>
        <dbReference type="Proteomes" id="UP000199069"/>
    </source>
</evidence>
<dbReference type="EMBL" id="LCTV02000014">
    <property type="protein sequence ID" value="PRQ70659.1"/>
    <property type="molecule type" value="Genomic_DNA"/>
</dbReference>
<dbReference type="Proteomes" id="UP000239560">
    <property type="component" value="Unassembled WGS sequence"/>
</dbReference>
<dbReference type="STRING" id="5286.A0A0K3CNS1"/>
<organism evidence="2 4">
    <name type="scientific">Rhodotorula toruloides</name>
    <name type="common">Yeast</name>
    <name type="synonym">Rhodosporidium toruloides</name>
    <dbReference type="NCBI Taxonomy" id="5286"/>
    <lineage>
        <taxon>Eukaryota</taxon>
        <taxon>Fungi</taxon>
        <taxon>Dikarya</taxon>
        <taxon>Basidiomycota</taxon>
        <taxon>Pucciniomycotina</taxon>
        <taxon>Microbotryomycetes</taxon>
        <taxon>Sporidiobolales</taxon>
        <taxon>Sporidiobolaceae</taxon>
        <taxon>Rhodotorula</taxon>
    </lineage>
</organism>
<feature type="compositionally biased region" description="Polar residues" evidence="1">
    <location>
        <begin position="262"/>
        <end position="273"/>
    </location>
</feature>
<evidence type="ECO:0000313" key="3">
    <source>
        <dbReference type="EMBL" id="PRQ70659.1"/>
    </source>
</evidence>
<feature type="compositionally biased region" description="Low complexity" evidence="1">
    <location>
        <begin position="251"/>
        <end position="261"/>
    </location>
</feature>
<feature type="compositionally biased region" description="Low complexity" evidence="1">
    <location>
        <begin position="764"/>
        <end position="777"/>
    </location>
</feature>
<feature type="compositionally biased region" description="Low complexity" evidence="1">
    <location>
        <begin position="488"/>
        <end position="509"/>
    </location>
</feature>
<feature type="compositionally biased region" description="Pro residues" evidence="1">
    <location>
        <begin position="656"/>
        <end position="667"/>
    </location>
</feature>